<proteinExistence type="predicted"/>
<keyword evidence="3" id="KW-1185">Reference proteome</keyword>
<evidence type="ECO:0000313" key="3">
    <source>
        <dbReference type="Proteomes" id="UP000095287"/>
    </source>
</evidence>
<evidence type="ECO:0000256" key="2">
    <source>
        <dbReference type="SAM" id="Phobius"/>
    </source>
</evidence>
<reference evidence="4" key="1">
    <citation type="submission" date="2016-11" db="UniProtKB">
        <authorList>
            <consortium name="WormBaseParasite"/>
        </authorList>
    </citation>
    <scope>IDENTIFICATION</scope>
</reference>
<dbReference type="Proteomes" id="UP000095287">
    <property type="component" value="Unplaced"/>
</dbReference>
<protein>
    <submittedName>
        <fullName evidence="4">Secreted protein</fullName>
    </submittedName>
</protein>
<keyword evidence="2" id="KW-0812">Transmembrane</keyword>
<evidence type="ECO:0000256" key="1">
    <source>
        <dbReference type="SAM" id="MobiDB-lite"/>
    </source>
</evidence>
<organism evidence="3 4">
    <name type="scientific">Steinernema glaseri</name>
    <dbReference type="NCBI Taxonomy" id="37863"/>
    <lineage>
        <taxon>Eukaryota</taxon>
        <taxon>Metazoa</taxon>
        <taxon>Ecdysozoa</taxon>
        <taxon>Nematoda</taxon>
        <taxon>Chromadorea</taxon>
        <taxon>Rhabditida</taxon>
        <taxon>Tylenchina</taxon>
        <taxon>Panagrolaimomorpha</taxon>
        <taxon>Strongyloidoidea</taxon>
        <taxon>Steinernematidae</taxon>
        <taxon>Steinernema</taxon>
    </lineage>
</organism>
<feature type="region of interest" description="Disordered" evidence="1">
    <location>
        <begin position="39"/>
        <end position="62"/>
    </location>
</feature>
<feature type="transmembrane region" description="Helical" evidence="2">
    <location>
        <begin position="12"/>
        <end position="31"/>
    </location>
</feature>
<dbReference type="AlphaFoldDB" id="A0A1I8AW93"/>
<feature type="region of interest" description="Disordered" evidence="1">
    <location>
        <begin position="156"/>
        <end position="175"/>
    </location>
</feature>
<accession>A0A1I8AW93</accession>
<sequence>MEPHNTAQRSWLNWLIVTVLWLVFQFAYGTAASIGSTDLTPQDPDKAVAHHNSGAQYGRQEQKSRLDDTHLIRLAFGGSEAHFRRRVLVARMSSPPLKVAVPTRRSSMAVSGTRQGHSLVSGRFVSPLETPRARFRSLVGEFVRRRRSLGSRDLAVRPRSMPSARSEAAGNRLAPGFGRGENKASLCKIRSRHSVLRSTVCGRWRSPFVWKISSRPVQPHYDISSLLLHLVAVVVAARVTSLACGLFQKIPQSATQFAEDGRAVKKAKYCTLSPSRRWPRQRMCCKGKATKTAVDICVTPTTTTTARGLPLCCKKRLLANSDNAPMSHVAIRWQALACTVDRFLGVASAHVAV</sequence>
<keyword evidence="2" id="KW-1133">Transmembrane helix</keyword>
<keyword evidence="2" id="KW-0472">Membrane</keyword>
<name>A0A1I8AW93_9BILA</name>
<dbReference type="WBParaSite" id="L893_g9895.t1">
    <property type="protein sequence ID" value="L893_g9895.t1"/>
    <property type="gene ID" value="L893_g9895"/>
</dbReference>
<evidence type="ECO:0000313" key="4">
    <source>
        <dbReference type="WBParaSite" id="L893_g9895.t1"/>
    </source>
</evidence>